<geneLocation type="plasmid" evidence="2">
    <name>II</name>
</geneLocation>
<evidence type="ECO:0000313" key="2">
    <source>
        <dbReference type="EMBL" id="SPD59445.1"/>
    </source>
</evidence>
<dbReference type="EMBL" id="LT984807">
    <property type="protein sequence ID" value="SPD59445.1"/>
    <property type="molecule type" value="Genomic_DNA"/>
</dbReference>
<evidence type="ECO:0008006" key="5">
    <source>
        <dbReference type="Google" id="ProtNLM"/>
    </source>
</evidence>
<keyword evidence="4" id="KW-1185">Reference proteome</keyword>
<dbReference type="InterPro" id="IPR011004">
    <property type="entry name" value="Trimer_LpxA-like_sf"/>
</dbReference>
<sequence length="369" mass="38209">MNVWPLTLALLTLLVLALPLAPALLEWRRQRDIGPLPIDGEHTLDVGAVAAGLRAQLAAQPARPGQAGMAAAELSLEPLVRVHGTFVPTPAEAAAGLCARTIVGAEAVLLPSDYAFSRDIYGRRSIRTGQRNRLQGLLSDGVIILGAGSELERWAHAGHVYAAERCRLLGPVGALHAIRLEDGCRFASVSAPVVRFGRAGIKRPGAIHGTAAGPCARSPAGEIASAEARDGRWLVMHDFTFPANALYRGDLVVHGNLWLGSGAHIAGSVKASGSIRLEAGAVIDGALIAGAVISMERACAVGGPVAAEREVRLAPFCVIGAPQRHTTVVAPVLLARVGATVHGAASALELGRVESDCEAATAKDQPCPP</sequence>
<evidence type="ECO:0000313" key="1">
    <source>
        <dbReference type="EMBL" id="SOZ38914.1"/>
    </source>
</evidence>
<dbReference type="AlphaFoldDB" id="A0A375HPU6"/>
<organism evidence="2 3">
    <name type="scientific">Cupriavidus neocaledonicus</name>
    <dbReference type="NCBI Taxonomy" id="1040979"/>
    <lineage>
        <taxon>Bacteria</taxon>
        <taxon>Pseudomonadati</taxon>
        <taxon>Pseudomonadota</taxon>
        <taxon>Betaproteobacteria</taxon>
        <taxon>Burkholderiales</taxon>
        <taxon>Burkholderiaceae</taxon>
        <taxon>Cupriavidus</taxon>
    </lineage>
</organism>
<dbReference type="SUPFAM" id="SSF51161">
    <property type="entry name" value="Trimeric LpxA-like enzymes"/>
    <property type="match status" value="1"/>
</dbReference>
<proteinExistence type="predicted"/>
<gene>
    <name evidence="1" type="ORF">CBM2605_B130211</name>
    <name evidence="2" type="ORF">CBM2607_MP20097</name>
</gene>
<name>A0A375HPU6_9BURK</name>
<reference evidence="3 4" key="1">
    <citation type="submission" date="2018-01" db="EMBL/GenBank/DDBJ databases">
        <authorList>
            <person name="Clerissi C."/>
        </authorList>
    </citation>
    <scope>NUCLEOTIDE SEQUENCE [LARGE SCALE GENOMIC DNA]</scope>
    <source>
        <strain evidence="1">Cupriavidus taiwanensis STM 6082</strain>
        <strain evidence="2">Cupriavidus taiwanensis STM 6160</strain>
        <plasmid evidence="3">ii</plasmid>
        <plasmid evidence="2">II</plasmid>
    </source>
</reference>
<accession>A0A375HPU6</accession>
<evidence type="ECO:0000313" key="4">
    <source>
        <dbReference type="Proteomes" id="UP000256710"/>
    </source>
</evidence>
<dbReference type="EMBL" id="OFTC01000036">
    <property type="protein sequence ID" value="SOZ38914.1"/>
    <property type="molecule type" value="Genomic_DNA"/>
</dbReference>
<geneLocation type="plasmid" evidence="3">
    <name>ii</name>
</geneLocation>
<evidence type="ECO:0000313" key="3">
    <source>
        <dbReference type="Proteomes" id="UP000255168"/>
    </source>
</evidence>
<dbReference type="Proteomes" id="UP000255168">
    <property type="component" value="Plasmid II"/>
</dbReference>
<keyword evidence="2" id="KW-0614">Plasmid</keyword>
<dbReference type="Proteomes" id="UP000256710">
    <property type="component" value="Unassembled WGS sequence"/>
</dbReference>
<protein>
    <recommendedName>
        <fullName evidence="5">Polymer-forming cytoskeletal protein</fullName>
    </recommendedName>
</protein>